<evidence type="ECO:0000256" key="5">
    <source>
        <dbReference type="PIRSR" id="PIRSR039102-1"/>
    </source>
</evidence>
<dbReference type="GO" id="GO:0008360">
    <property type="term" value="P:regulation of cell shape"/>
    <property type="evidence" value="ECO:0007669"/>
    <property type="project" value="UniProtKB-KW"/>
</dbReference>
<feature type="binding site" evidence="6">
    <location>
        <position position="264"/>
    </location>
    <ligand>
        <name>Mg(2+)</name>
        <dbReference type="ChEBI" id="CHEBI:18420"/>
        <label>1</label>
    </ligand>
</feature>
<keyword evidence="4" id="KW-0963">Cytoplasm</keyword>
<dbReference type="GO" id="GO:0008716">
    <property type="term" value="F:D-alanine-D-alanine ligase activity"/>
    <property type="evidence" value="ECO:0007669"/>
    <property type="project" value="UniProtKB-UniRule"/>
</dbReference>
<dbReference type="UniPathway" id="UPA00219"/>
<dbReference type="STRING" id="504805.SAMN05421505_12150"/>
<dbReference type="InterPro" id="IPR011127">
    <property type="entry name" value="Dala_Dala_lig_N"/>
</dbReference>
<dbReference type="HAMAP" id="MF_00047">
    <property type="entry name" value="Dala_Dala_lig"/>
    <property type="match status" value="1"/>
</dbReference>
<evidence type="ECO:0000256" key="2">
    <source>
        <dbReference type="ARBA" id="ARBA00022598"/>
    </source>
</evidence>
<dbReference type="Proteomes" id="UP000198923">
    <property type="component" value="Unassembled WGS sequence"/>
</dbReference>
<dbReference type="Gene3D" id="3.30.1490.20">
    <property type="entry name" value="ATP-grasp fold, A domain"/>
    <property type="match status" value="1"/>
</dbReference>
<sequence length="316" mass="33120">MSDLGHVLVLAGGLSYEREVSLRSGRRVSEVLRAVEVDVETRDADATLVPAVLADPPDAVFVTLHGGSGEDGAIRSVLELLGLPYVGADPDACRVAYDKPTAKAVIRSVGLHTPDSVALPKETFHDLGASAVLSRIIDRLGLPLFVKPARGGSALGASMVRTAEELPAAMVGCFAYGDTALIERYIEGVEVSVSVVDLGDGPEALPPVEIVADGGVYDYAARYTAGRTEFFAPARLTPDLIAACERTAVTAHNALGLRDLSRTDLIVDADGQCHFLEVNVAPGMTETSLFPMAVESAGRDLGTLCRGLLQAAAGRR</sequence>
<dbReference type="SUPFAM" id="SSF52440">
    <property type="entry name" value="PreATP-grasp domain"/>
    <property type="match status" value="1"/>
</dbReference>
<feature type="binding site" evidence="6">
    <location>
        <position position="277"/>
    </location>
    <ligand>
        <name>Mg(2+)</name>
        <dbReference type="ChEBI" id="CHEBI:18420"/>
        <label>2</label>
    </ligand>
</feature>
<feature type="active site" evidence="5">
    <location>
        <position position="153"/>
    </location>
</feature>
<accession>A0A1G8ETI9</accession>
<dbReference type="PIRSF" id="PIRSF039102">
    <property type="entry name" value="Ddl/VanB"/>
    <property type="match status" value="1"/>
</dbReference>
<dbReference type="InterPro" id="IPR016185">
    <property type="entry name" value="PreATP-grasp_dom_sf"/>
</dbReference>
<keyword evidence="4" id="KW-0573">Peptidoglycan synthesis</keyword>
<dbReference type="PROSITE" id="PS50975">
    <property type="entry name" value="ATP_GRASP"/>
    <property type="match status" value="1"/>
</dbReference>
<proteinExistence type="inferred from homology"/>
<dbReference type="EMBL" id="FNCN01000021">
    <property type="protein sequence ID" value="SDH73231.1"/>
    <property type="molecule type" value="Genomic_DNA"/>
</dbReference>
<dbReference type="Gene3D" id="3.40.50.20">
    <property type="match status" value="1"/>
</dbReference>
<evidence type="ECO:0000313" key="9">
    <source>
        <dbReference type="EMBL" id="SDH73231.1"/>
    </source>
</evidence>
<dbReference type="InterPro" id="IPR013815">
    <property type="entry name" value="ATP_grasp_subdomain_1"/>
</dbReference>
<dbReference type="GO" id="GO:0046872">
    <property type="term" value="F:metal ion binding"/>
    <property type="evidence" value="ECO:0007669"/>
    <property type="project" value="UniProtKB-KW"/>
</dbReference>
<comment type="cofactor">
    <cofactor evidence="6">
        <name>Mg(2+)</name>
        <dbReference type="ChEBI" id="CHEBI:18420"/>
    </cofactor>
    <cofactor evidence="6">
        <name>Mn(2+)</name>
        <dbReference type="ChEBI" id="CHEBI:29035"/>
    </cofactor>
    <text evidence="6">Binds 2 magnesium or manganese ions per subunit.</text>
</comment>
<dbReference type="GO" id="GO:0005737">
    <property type="term" value="C:cytoplasm"/>
    <property type="evidence" value="ECO:0007669"/>
    <property type="project" value="UniProtKB-SubCell"/>
</dbReference>
<comment type="function">
    <text evidence="4">Cell wall formation.</text>
</comment>
<feature type="active site" evidence="5">
    <location>
        <position position="17"/>
    </location>
</feature>
<evidence type="ECO:0000256" key="4">
    <source>
        <dbReference type="HAMAP-Rule" id="MF_00047"/>
    </source>
</evidence>
<comment type="subcellular location">
    <subcellularLocation>
        <location evidence="4">Cytoplasm</location>
    </subcellularLocation>
</comment>
<comment type="pathway">
    <text evidence="4">Cell wall biogenesis; peptidoglycan biosynthesis.</text>
</comment>
<dbReference type="EC" id="6.3.2.4" evidence="4"/>
<keyword evidence="7" id="KW-0067">ATP-binding</keyword>
<dbReference type="RefSeq" id="WP_093172440.1">
    <property type="nucleotide sequence ID" value="NZ_FNCN01000021.1"/>
</dbReference>
<evidence type="ECO:0000256" key="1">
    <source>
        <dbReference type="ARBA" id="ARBA00010871"/>
    </source>
</evidence>
<keyword evidence="10" id="KW-1185">Reference proteome</keyword>
<dbReference type="NCBIfam" id="NF002378">
    <property type="entry name" value="PRK01372.1"/>
    <property type="match status" value="1"/>
</dbReference>
<organism evidence="9 10">
    <name type="scientific">Sinosporangium album</name>
    <dbReference type="NCBI Taxonomy" id="504805"/>
    <lineage>
        <taxon>Bacteria</taxon>
        <taxon>Bacillati</taxon>
        <taxon>Actinomycetota</taxon>
        <taxon>Actinomycetes</taxon>
        <taxon>Streptosporangiales</taxon>
        <taxon>Streptosporangiaceae</taxon>
        <taxon>Sinosporangium</taxon>
    </lineage>
</organism>
<evidence type="ECO:0000313" key="10">
    <source>
        <dbReference type="Proteomes" id="UP000198923"/>
    </source>
</evidence>
<evidence type="ECO:0000256" key="3">
    <source>
        <dbReference type="ARBA" id="ARBA00023316"/>
    </source>
</evidence>
<name>A0A1G8ETI9_9ACTN</name>
<dbReference type="GO" id="GO:0005524">
    <property type="term" value="F:ATP binding"/>
    <property type="evidence" value="ECO:0007669"/>
    <property type="project" value="UniProtKB-UniRule"/>
</dbReference>
<dbReference type="SUPFAM" id="SSF56059">
    <property type="entry name" value="Glutathione synthetase ATP-binding domain-like"/>
    <property type="match status" value="1"/>
</dbReference>
<dbReference type="GO" id="GO:0071555">
    <property type="term" value="P:cell wall organization"/>
    <property type="evidence" value="ECO:0007669"/>
    <property type="project" value="UniProtKB-KW"/>
</dbReference>
<gene>
    <name evidence="4" type="primary">ddl</name>
    <name evidence="9" type="ORF">SAMN05421505_12150</name>
</gene>
<dbReference type="AlphaFoldDB" id="A0A1G8ETI9"/>
<feature type="domain" description="ATP-grasp" evidence="8">
    <location>
        <begin position="103"/>
        <end position="310"/>
    </location>
</feature>
<dbReference type="Gene3D" id="3.30.470.20">
    <property type="entry name" value="ATP-grasp fold, B domain"/>
    <property type="match status" value="1"/>
</dbReference>
<dbReference type="PANTHER" id="PTHR23132">
    <property type="entry name" value="D-ALANINE--D-ALANINE LIGASE"/>
    <property type="match status" value="1"/>
</dbReference>
<keyword evidence="6" id="KW-0464">Manganese</keyword>
<dbReference type="Pfam" id="PF01820">
    <property type="entry name" value="Dala_Dala_lig_N"/>
    <property type="match status" value="1"/>
</dbReference>
<dbReference type="PANTHER" id="PTHR23132:SF23">
    <property type="entry name" value="D-ALANINE--D-ALANINE LIGASE B"/>
    <property type="match status" value="1"/>
</dbReference>
<comment type="similarity">
    <text evidence="1 4">Belongs to the D-alanine--D-alanine ligase family.</text>
</comment>
<feature type="binding site" evidence="6">
    <location>
        <position position="277"/>
    </location>
    <ligand>
        <name>Mg(2+)</name>
        <dbReference type="ChEBI" id="CHEBI:18420"/>
        <label>1</label>
    </ligand>
</feature>
<keyword evidence="6" id="KW-0479">Metal-binding</keyword>
<dbReference type="InterPro" id="IPR005905">
    <property type="entry name" value="D_ala_D_ala"/>
</dbReference>
<keyword evidence="4" id="KW-0133">Cell shape</keyword>
<reference evidence="9 10" key="1">
    <citation type="submission" date="2016-10" db="EMBL/GenBank/DDBJ databases">
        <authorList>
            <person name="de Groot N.N."/>
        </authorList>
    </citation>
    <scope>NUCLEOTIDE SEQUENCE [LARGE SCALE GENOMIC DNA]</scope>
    <source>
        <strain evidence="9 10">CPCC 201354</strain>
    </source>
</reference>
<evidence type="ECO:0000256" key="7">
    <source>
        <dbReference type="PROSITE-ProRule" id="PRU00409"/>
    </source>
</evidence>
<dbReference type="InterPro" id="IPR011761">
    <property type="entry name" value="ATP-grasp"/>
</dbReference>
<dbReference type="GO" id="GO:0009252">
    <property type="term" value="P:peptidoglycan biosynthetic process"/>
    <property type="evidence" value="ECO:0007669"/>
    <property type="project" value="UniProtKB-UniRule"/>
</dbReference>
<feature type="active site" evidence="5">
    <location>
        <position position="288"/>
    </location>
</feature>
<protein>
    <recommendedName>
        <fullName evidence="4">D-alanine--D-alanine ligase</fullName>
        <ecNumber evidence="4">6.3.2.4</ecNumber>
    </recommendedName>
    <alternativeName>
        <fullName evidence="4">D-Ala-D-Ala ligase</fullName>
    </alternativeName>
    <alternativeName>
        <fullName evidence="4">D-alanylalanine synthetase</fullName>
    </alternativeName>
</protein>
<keyword evidence="6" id="KW-0460">Magnesium</keyword>
<keyword evidence="3 4" id="KW-0961">Cell wall biogenesis/degradation</keyword>
<dbReference type="Pfam" id="PF07478">
    <property type="entry name" value="Dala_Dala_lig_C"/>
    <property type="match status" value="1"/>
</dbReference>
<keyword evidence="7" id="KW-0547">Nucleotide-binding</keyword>
<evidence type="ECO:0000256" key="6">
    <source>
        <dbReference type="PIRSR" id="PIRSR039102-3"/>
    </source>
</evidence>
<comment type="catalytic activity">
    <reaction evidence="4">
        <text>2 D-alanine + ATP = D-alanyl-D-alanine + ADP + phosphate + H(+)</text>
        <dbReference type="Rhea" id="RHEA:11224"/>
        <dbReference type="ChEBI" id="CHEBI:15378"/>
        <dbReference type="ChEBI" id="CHEBI:30616"/>
        <dbReference type="ChEBI" id="CHEBI:43474"/>
        <dbReference type="ChEBI" id="CHEBI:57416"/>
        <dbReference type="ChEBI" id="CHEBI:57822"/>
        <dbReference type="ChEBI" id="CHEBI:456216"/>
        <dbReference type="EC" id="6.3.2.4"/>
    </reaction>
</comment>
<dbReference type="InterPro" id="IPR011095">
    <property type="entry name" value="Dala_Dala_lig_C"/>
</dbReference>
<feature type="binding site" evidence="6">
    <location>
        <position position="279"/>
    </location>
    <ligand>
        <name>Mg(2+)</name>
        <dbReference type="ChEBI" id="CHEBI:18420"/>
        <label>2</label>
    </ligand>
</feature>
<keyword evidence="2 4" id="KW-0436">Ligase</keyword>
<dbReference type="OrthoDB" id="9813261at2"/>
<evidence type="ECO:0000259" key="8">
    <source>
        <dbReference type="PROSITE" id="PS50975"/>
    </source>
</evidence>